<accession>A0A0A9H7H3</accession>
<dbReference type="EMBL" id="GBRH01165214">
    <property type="protein sequence ID" value="JAE32682.1"/>
    <property type="molecule type" value="Transcribed_RNA"/>
</dbReference>
<reference evidence="1" key="2">
    <citation type="journal article" date="2015" name="Data Brief">
        <title>Shoot transcriptome of the giant reed, Arundo donax.</title>
        <authorList>
            <person name="Barrero R.A."/>
            <person name="Guerrero F.D."/>
            <person name="Moolhuijzen P."/>
            <person name="Goolsby J.A."/>
            <person name="Tidwell J."/>
            <person name="Bellgard S.E."/>
            <person name="Bellgard M.I."/>
        </authorList>
    </citation>
    <scope>NUCLEOTIDE SEQUENCE</scope>
    <source>
        <tissue evidence="1">Shoot tissue taken approximately 20 cm above the soil surface</tissue>
    </source>
</reference>
<proteinExistence type="predicted"/>
<evidence type="ECO:0000313" key="1">
    <source>
        <dbReference type="EMBL" id="JAE32682.1"/>
    </source>
</evidence>
<dbReference type="AlphaFoldDB" id="A0A0A9H7H3"/>
<sequence>MWMHRCQQACCHEVIPCECSDFCRFSSCWLNALVLLSKPL</sequence>
<protein>
    <submittedName>
        <fullName evidence="1">Uncharacterized protein</fullName>
    </submittedName>
</protein>
<reference evidence="1" key="1">
    <citation type="submission" date="2014-09" db="EMBL/GenBank/DDBJ databases">
        <authorList>
            <person name="Magalhaes I.L.F."/>
            <person name="Oliveira U."/>
            <person name="Santos F.R."/>
            <person name="Vidigal T.H.D.A."/>
            <person name="Brescovit A.D."/>
            <person name="Santos A.J."/>
        </authorList>
    </citation>
    <scope>NUCLEOTIDE SEQUENCE</scope>
    <source>
        <tissue evidence="1">Shoot tissue taken approximately 20 cm above the soil surface</tissue>
    </source>
</reference>
<name>A0A0A9H7H3_ARUDO</name>
<organism evidence="1">
    <name type="scientific">Arundo donax</name>
    <name type="common">Giant reed</name>
    <name type="synonym">Donax arundinaceus</name>
    <dbReference type="NCBI Taxonomy" id="35708"/>
    <lineage>
        <taxon>Eukaryota</taxon>
        <taxon>Viridiplantae</taxon>
        <taxon>Streptophyta</taxon>
        <taxon>Embryophyta</taxon>
        <taxon>Tracheophyta</taxon>
        <taxon>Spermatophyta</taxon>
        <taxon>Magnoliopsida</taxon>
        <taxon>Liliopsida</taxon>
        <taxon>Poales</taxon>
        <taxon>Poaceae</taxon>
        <taxon>PACMAD clade</taxon>
        <taxon>Arundinoideae</taxon>
        <taxon>Arundineae</taxon>
        <taxon>Arundo</taxon>
    </lineage>
</organism>